<dbReference type="Proteomes" id="UP000559256">
    <property type="component" value="Unassembled WGS sequence"/>
</dbReference>
<keyword evidence="3" id="KW-1185">Reference proteome</keyword>
<proteinExistence type="predicted"/>
<name>A0A8H5H0G0_9AGAR</name>
<evidence type="ECO:0000313" key="3">
    <source>
        <dbReference type="Proteomes" id="UP000559256"/>
    </source>
</evidence>
<organism evidence="2 3">
    <name type="scientific">Tetrapyrgos nigripes</name>
    <dbReference type="NCBI Taxonomy" id="182062"/>
    <lineage>
        <taxon>Eukaryota</taxon>
        <taxon>Fungi</taxon>
        <taxon>Dikarya</taxon>
        <taxon>Basidiomycota</taxon>
        <taxon>Agaricomycotina</taxon>
        <taxon>Agaricomycetes</taxon>
        <taxon>Agaricomycetidae</taxon>
        <taxon>Agaricales</taxon>
        <taxon>Marasmiineae</taxon>
        <taxon>Marasmiaceae</taxon>
        <taxon>Tetrapyrgos</taxon>
    </lineage>
</organism>
<gene>
    <name evidence="2" type="ORF">D9758_004654</name>
</gene>
<dbReference type="OrthoDB" id="2387165at2759"/>
<reference evidence="2 3" key="1">
    <citation type="journal article" date="2020" name="ISME J.">
        <title>Uncovering the hidden diversity of litter-decomposition mechanisms in mushroom-forming fungi.</title>
        <authorList>
            <person name="Floudas D."/>
            <person name="Bentzer J."/>
            <person name="Ahren D."/>
            <person name="Johansson T."/>
            <person name="Persson P."/>
            <person name="Tunlid A."/>
        </authorList>
    </citation>
    <scope>NUCLEOTIDE SEQUENCE [LARGE SCALE GENOMIC DNA]</scope>
    <source>
        <strain evidence="2 3">CBS 291.85</strain>
    </source>
</reference>
<evidence type="ECO:0000313" key="2">
    <source>
        <dbReference type="EMBL" id="KAF5374324.1"/>
    </source>
</evidence>
<dbReference type="AlphaFoldDB" id="A0A8H5H0G0"/>
<dbReference type="EMBL" id="JAACJM010000002">
    <property type="protein sequence ID" value="KAF5374324.1"/>
    <property type="molecule type" value="Genomic_DNA"/>
</dbReference>
<feature type="compositionally biased region" description="Polar residues" evidence="1">
    <location>
        <begin position="106"/>
        <end position="118"/>
    </location>
</feature>
<feature type="region of interest" description="Disordered" evidence="1">
    <location>
        <begin position="100"/>
        <end position="127"/>
    </location>
</feature>
<accession>A0A8H5H0G0</accession>
<comment type="caution">
    <text evidence="2">The sequence shown here is derived from an EMBL/GenBank/DDBJ whole genome shotgun (WGS) entry which is preliminary data.</text>
</comment>
<protein>
    <submittedName>
        <fullName evidence="2">Uncharacterized protein</fullName>
    </submittedName>
</protein>
<evidence type="ECO:0000256" key="1">
    <source>
        <dbReference type="SAM" id="MobiDB-lite"/>
    </source>
</evidence>
<sequence length="182" mass="18765">MPISNHAQEQHTIRLADRLLSRTLAEAEGEGRGMASDMAPTQTHILILAPRRFAHPAWIPRQNENVKKKLDGAVKEFEEELGEVGGTEGGGVGVGVEGGMEGVGGASTTNPSNGSGASKRNRNNHNRHPVEGVWISSLKASKGTASALGDGSTSGIGKSAGTPCGAAGTWLGFAGTILSHHI</sequence>